<feature type="domain" description="Cyclic nucleotide-binding" evidence="4">
    <location>
        <begin position="12"/>
        <end position="109"/>
    </location>
</feature>
<dbReference type="GO" id="GO:0005829">
    <property type="term" value="C:cytosol"/>
    <property type="evidence" value="ECO:0007669"/>
    <property type="project" value="TreeGrafter"/>
</dbReference>
<keyword evidence="6" id="KW-0418">Kinase</keyword>
<dbReference type="OrthoDB" id="9774616at2"/>
<dbReference type="InterPro" id="IPR012318">
    <property type="entry name" value="HTH_CRP"/>
</dbReference>
<dbReference type="SUPFAM" id="SSF46785">
    <property type="entry name" value="Winged helix' DNA-binding domain"/>
    <property type="match status" value="1"/>
</dbReference>
<name>A0A1M6MWN5_9FIRM</name>
<dbReference type="PROSITE" id="PS51063">
    <property type="entry name" value="HTH_CRP_2"/>
    <property type="match status" value="1"/>
</dbReference>
<dbReference type="SUPFAM" id="SSF51206">
    <property type="entry name" value="cAMP-binding domain-like"/>
    <property type="match status" value="1"/>
</dbReference>
<sequence length="219" mass="24247">MIEPSKLASLPFFQGISPEDMTKLLEELDAREVFYEKGSFLVHAGDKITAAGLILSGEVHILREDFWGSRALVAQIPSGAFFGETYALLDTAAEVSVLAAADTTVLYLSLNRILAPTGQTNPLFALLSRRLLQIFAGRNLTLTRKIAHVTCRSTREKLLSFLSSCAQDSGSAVFSIPFDRQQLADYLAVERSAMSAELSRMKKDGLLDYHKNHFRLFTK</sequence>
<dbReference type="InterPro" id="IPR036390">
    <property type="entry name" value="WH_DNA-bd_sf"/>
</dbReference>
<gene>
    <name evidence="6" type="ORF">SAMN02745138_00696</name>
</gene>
<keyword evidence="6" id="KW-0808">Transferase</keyword>
<dbReference type="RefSeq" id="WP_159432857.1">
    <property type="nucleotide sequence ID" value="NZ_FRAH01000008.1"/>
</dbReference>
<dbReference type="AlphaFoldDB" id="A0A1M6MWN5"/>
<keyword evidence="3" id="KW-0804">Transcription</keyword>
<dbReference type="InterPro" id="IPR018490">
    <property type="entry name" value="cNMP-bd_dom_sf"/>
</dbReference>
<evidence type="ECO:0000313" key="7">
    <source>
        <dbReference type="Proteomes" id="UP000183975"/>
    </source>
</evidence>
<keyword evidence="2" id="KW-0238">DNA-binding</keyword>
<keyword evidence="1" id="KW-0805">Transcription regulation</keyword>
<dbReference type="SMART" id="SM00100">
    <property type="entry name" value="cNMP"/>
    <property type="match status" value="1"/>
</dbReference>
<dbReference type="InterPro" id="IPR050397">
    <property type="entry name" value="Env_Response_Regulators"/>
</dbReference>
<dbReference type="CDD" id="cd00038">
    <property type="entry name" value="CAP_ED"/>
    <property type="match status" value="1"/>
</dbReference>
<dbReference type="Pfam" id="PF00027">
    <property type="entry name" value="cNMP_binding"/>
    <property type="match status" value="1"/>
</dbReference>
<dbReference type="PANTHER" id="PTHR24567:SF58">
    <property type="entry name" value="CYCLIC AMP-BINDING REGULATORY PROTEIN"/>
    <property type="match status" value="1"/>
</dbReference>
<dbReference type="InterPro" id="IPR014710">
    <property type="entry name" value="RmlC-like_jellyroll"/>
</dbReference>
<organism evidence="6 7">
    <name type="scientific">Anaerotignum lactatifermentans DSM 14214</name>
    <dbReference type="NCBI Taxonomy" id="1121323"/>
    <lineage>
        <taxon>Bacteria</taxon>
        <taxon>Bacillati</taxon>
        <taxon>Bacillota</taxon>
        <taxon>Clostridia</taxon>
        <taxon>Lachnospirales</taxon>
        <taxon>Anaerotignaceae</taxon>
        <taxon>Anaerotignum</taxon>
    </lineage>
</organism>
<proteinExistence type="predicted"/>
<keyword evidence="7" id="KW-1185">Reference proteome</keyword>
<dbReference type="Proteomes" id="UP000183975">
    <property type="component" value="Unassembled WGS sequence"/>
</dbReference>
<evidence type="ECO:0000259" key="4">
    <source>
        <dbReference type="PROSITE" id="PS50042"/>
    </source>
</evidence>
<evidence type="ECO:0000256" key="1">
    <source>
        <dbReference type="ARBA" id="ARBA00023015"/>
    </source>
</evidence>
<evidence type="ECO:0000256" key="2">
    <source>
        <dbReference type="ARBA" id="ARBA00023125"/>
    </source>
</evidence>
<dbReference type="PROSITE" id="PS50042">
    <property type="entry name" value="CNMP_BINDING_3"/>
    <property type="match status" value="1"/>
</dbReference>
<dbReference type="GO" id="GO:0003700">
    <property type="term" value="F:DNA-binding transcription factor activity"/>
    <property type="evidence" value="ECO:0007669"/>
    <property type="project" value="TreeGrafter"/>
</dbReference>
<dbReference type="GO" id="GO:0003677">
    <property type="term" value="F:DNA binding"/>
    <property type="evidence" value="ECO:0007669"/>
    <property type="project" value="UniProtKB-KW"/>
</dbReference>
<evidence type="ECO:0000256" key="3">
    <source>
        <dbReference type="ARBA" id="ARBA00023163"/>
    </source>
</evidence>
<dbReference type="Pfam" id="PF13545">
    <property type="entry name" value="HTH_Crp_2"/>
    <property type="match status" value="1"/>
</dbReference>
<feature type="domain" description="HTH crp-type" evidence="5">
    <location>
        <begin position="152"/>
        <end position="219"/>
    </location>
</feature>
<accession>A0A1M6MWN5</accession>
<evidence type="ECO:0000313" key="6">
    <source>
        <dbReference type="EMBL" id="SHJ87693.1"/>
    </source>
</evidence>
<dbReference type="GO" id="GO:0016301">
    <property type="term" value="F:kinase activity"/>
    <property type="evidence" value="ECO:0007669"/>
    <property type="project" value="UniProtKB-KW"/>
</dbReference>
<reference evidence="6 7" key="1">
    <citation type="submission" date="2016-11" db="EMBL/GenBank/DDBJ databases">
        <authorList>
            <person name="Jaros S."/>
            <person name="Januszkiewicz K."/>
            <person name="Wedrychowicz H."/>
        </authorList>
    </citation>
    <scope>NUCLEOTIDE SEQUENCE [LARGE SCALE GENOMIC DNA]</scope>
    <source>
        <strain evidence="6 7">DSM 14214</strain>
    </source>
</reference>
<dbReference type="InterPro" id="IPR000595">
    <property type="entry name" value="cNMP-bd_dom"/>
</dbReference>
<dbReference type="Gene3D" id="2.60.120.10">
    <property type="entry name" value="Jelly Rolls"/>
    <property type="match status" value="1"/>
</dbReference>
<dbReference type="EMBL" id="FRAH01000008">
    <property type="protein sequence ID" value="SHJ87693.1"/>
    <property type="molecule type" value="Genomic_DNA"/>
</dbReference>
<protein>
    <submittedName>
        <fullName evidence="6">cAMP-binding domain of CRP or a regulatory subunit of cAMP-dependent protein kinases</fullName>
    </submittedName>
</protein>
<evidence type="ECO:0000259" key="5">
    <source>
        <dbReference type="PROSITE" id="PS51063"/>
    </source>
</evidence>
<dbReference type="PANTHER" id="PTHR24567">
    <property type="entry name" value="CRP FAMILY TRANSCRIPTIONAL REGULATORY PROTEIN"/>
    <property type="match status" value="1"/>
</dbReference>